<comment type="caution">
    <text evidence="1">The sequence shown here is derived from an EMBL/GenBank/DDBJ whole genome shotgun (WGS) entry which is preliminary data.</text>
</comment>
<accession>X1HWM3</accession>
<proteinExistence type="predicted"/>
<dbReference type="AlphaFoldDB" id="X1HWM3"/>
<feature type="non-terminal residue" evidence="1">
    <location>
        <position position="1"/>
    </location>
</feature>
<name>X1HWM3_9ZZZZ</name>
<dbReference type="NCBIfam" id="NF041940">
    <property type="entry name" value="choice_anch_X"/>
    <property type="match status" value="1"/>
</dbReference>
<gene>
    <name evidence="1" type="ORF">S03H2_47720</name>
</gene>
<feature type="non-terminal residue" evidence="1">
    <location>
        <position position="265"/>
    </location>
</feature>
<dbReference type="EMBL" id="BARU01030039">
    <property type="protein sequence ID" value="GAH73867.1"/>
    <property type="molecule type" value="Genomic_DNA"/>
</dbReference>
<sequence>SNEYGQNWKASLVSNGTPGVTNSVDACDIAPMILDVTHFPAIPASTDAVTVTARVIDELTSGITVTLHYRVDGSIYTPGDYPHFVPGEYNDVPMYDDGLHGDGEADDSIYGAEIPAQSDDTIIEFFVEASDTGANSRTWPAPSTIDSVPEQVTNLLYQVDDSFDPNWSPEMQPIYYIILTEAERGRLEDFGDDCDLVPGGGGYEYCRTDAQVNATFINVDGSDFEMRYNVGVRIRGASSRESPPNNYRVNFVHSDPWEDITAINL</sequence>
<evidence type="ECO:0000313" key="1">
    <source>
        <dbReference type="EMBL" id="GAH73867.1"/>
    </source>
</evidence>
<protein>
    <submittedName>
        <fullName evidence="1">Uncharacterized protein</fullName>
    </submittedName>
</protein>
<organism evidence="1">
    <name type="scientific">marine sediment metagenome</name>
    <dbReference type="NCBI Taxonomy" id="412755"/>
    <lineage>
        <taxon>unclassified sequences</taxon>
        <taxon>metagenomes</taxon>
        <taxon>ecological metagenomes</taxon>
    </lineage>
</organism>
<reference evidence="1" key="1">
    <citation type="journal article" date="2014" name="Front. Microbiol.">
        <title>High frequency of phylogenetically diverse reductive dehalogenase-homologous genes in deep subseafloor sedimentary metagenomes.</title>
        <authorList>
            <person name="Kawai M."/>
            <person name="Futagami T."/>
            <person name="Toyoda A."/>
            <person name="Takaki Y."/>
            <person name="Nishi S."/>
            <person name="Hori S."/>
            <person name="Arai W."/>
            <person name="Tsubouchi T."/>
            <person name="Morono Y."/>
            <person name="Uchiyama I."/>
            <person name="Ito T."/>
            <person name="Fujiyama A."/>
            <person name="Inagaki F."/>
            <person name="Takami H."/>
        </authorList>
    </citation>
    <scope>NUCLEOTIDE SEQUENCE</scope>
    <source>
        <strain evidence="1">Expedition CK06-06</strain>
    </source>
</reference>